<gene>
    <name evidence="13" type="primary">100640721</name>
</gene>
<evidence type="ECO:0000256" key="5">
    <source>
        <dbReference type="ARBA" id="ARBA00022490"/>
    </source>
</evidence>
<feature type="region of interest" description="Disordered" evidence="11">
    <location>
        <begin position="575"/>
        <end position="639"/>
    </location>
</feature>
<dbReference type="PIRSF" id="PIRSF038922">
    <property type="entry name" value="SRP72"/>
    <property type="match status" value="1"/>
</dbReference>
<dbReference type="eggNOG" id="KOG2306">
    <property type="taxonomic scope" value="Eukaryota"/>
</dbReference>
<keyword evidence="8 9" id="KW-0687">Ribonucleoprotein</keyword>
<evidence type="ECO:0000256" key="10">
    <source>
        <dbReference type="SAM" id="Coils"/>
    </source>
</evidence>
<dbReference type="EnsemblMetazoa" id="XM_003390107.3">
    <property type="protein sequence ID" value="XP_003390155.1"/>
    <property type="gene ID" value="LOC100640721"/>
</dbReference>
<dbReference type="InterPro" id="IPR031545">
    <property type="entry name" value="SRP72_TPR-like"/>
</dbReference>
<dbReference type="Pfam" id="PF08492">
    <property type="entry name" value="SRP72"/>
    <property type="match status" value="1"/>
</dbReference>
<dbReference type="PANTHER" id="PTHR14094">
    <property type="entry name" value="SIGNAL RECOGNITION PARTICLE 72"/>
    <property type="match status" value="1"/>
</dbReference>
<dbReference type="GO" id="GO:0008312">
    <property type="term" value="F:7S RNA binding"/>
    <property type="evidence" value="ECO:0007669"/>
    <property type="project" value="InterPro"/>
</dbReference>
<keyword evidence="7 9" id="KW-0733">Signal recognition particle</keyword>
<keyword evidence="14" id="KW-1185">Reference proteome</keyword>
<reference evidence="14" key="1">
    <citation type="journal article" date="2010" name="Nature">
        <title>The Amphimedon queenslandica genome and the evolution of animal complexity.</title>
        <authorList>
            <person name="Srivastava M."/>
            <person name="Simakov O."/>
            <person name="Chapman J."/>
            <person name="Fahey B."/>
            <person name="Gauthier M.E."/>
            <person name="Mitros T."/>
            <person name="Richards G.S."/>
            <person name="Conaco C."/>
            <person name="Dacre M."/>
            <person name="Hellsten U."/>
            <person name="Larroux C."/>
            <person name="Putnam N.H."/>
            <person name="Stanke M."/>
            <person name="Adamska M."/>
            <person name="Darling A."/>
            <person name="Degnan S.M."/>
            <person name="Oakley T.H."/>
            <person name="Plachetzki D.C."/>
            <person name="Zhai Y."/>
            <person name="Adamski M."/>
            <person name="Calcino A."/>
            <person name="Cummins S.F."/>
            <person name="Goodstein D.M."/>
            <person name="Harris C."/>
            <person name="Jackson D.J."/>
            <person name="Leys S.P."/>
            <person name="Shu S."/>
            <person name="Woodcroft B.J."/>
            <person name="Vervoort M."/>
            <person name="Kosik K.S."/>
            <person name="Manning G."/>
            <person name="Degnan B.M."/>
            <person name="Rokhsar D.S."/>
        </authorList>
    </citation>
    <scope>NUCLEOTIDE SEQUENCE [LARGE SCALE GENOMIC DNA]</scope>
</reference>
<dbReference type="OrthoDB" id="5421607at2759"/>
<evidence type="ECO:0000256" key="11">
    <source>
        <dbReference type="SAM" id="MobiDB-lite"/>
    </source>
</evidence>
<dbReference type="InterPro" id="IPR011990">
    <property type="entry name" value="TPR-like_helical_dom_sf"/>
</dbReference>
<organism evidence="13">
    <name type="scientific">Amphimedon queenslandica</name>
    <name type="common">Sponge</name>
    <dbReference type="NCBI Taxonomy" id="400682"/>
    <lineage>
        <taxon>Eukaryota</taxon>
        <taxon>Metazoa</taxon>
        <taxon>Porifera</taxon>
        <taxon>Demospongiae</taxon>
        <taxon>Heteroscleromorpha</taxon>
        <taxon>Haplosclerida</taxon>
        <taxon>Niphatidae</taxon>
        <taxon>Amphimedon</taxon>
    </lineage>
</organism>
<name>A0A1X7TPE7_AMPQE</name>
<dbReference type="GO" id="GO:0005786">
    <property type="term" value="C:signal recognition particle, endoplasmic reticulum targeting"/>
    <property type="evidence" value="ECO:0007669"/>
    <property type="project" value="UniProtKB-UniRule"/>
</dbReference>
<evidence type="ECO:0000256" key="2">
    <source>
        <dbReference type="ARBA" id="ARBA00004496"/>
    </source>
</evidence>
<dbReference type="InterPro" id="IPR019734">
    <property type="entry name" value="TPR_rpt"/>
</dbReference>
<dbReference type="GO" id="GO:0006614">
    <property type="term" value="P:SRP-dependent cotranslational protein targeting to membrane"/>
    <property type="evidence" value="ECO:0007669"/>
    <property type="project" value="UniProtKB-UniRule"/>
</dbReference>
<keyword evidence="6" id="KW-0256">Endoplasmic reticulum</keyword>
<evidence type="ECO:0000313" key="13">
    <source>
        <dbReference type="EnsemblMetazoa" id="Aqu2.1.16573_001"/>
    </source>
</evidence>
<evidence type="ECO:0000259" key="12">
    <source>
        <dbReference type="Pfam" id="PF08492"/>
    </source>
</evidence>
<evidence type="ECO:0000256" key="4">
    <source>
        <dbReference type="ARBA" id="ARBA00018350"/>
    </source>
</evidence>
<evidence type="ECO:0000256" key="9">
    <source>
        <dbReference type="PIRNR" id="PIRNR038922"/>
    </source>
</evidence>
<evidence type="ECO:0000256" key="8">
    <source>
        <dbReference type="ARBA" id="ARBA00023274"/>
    </source>
</evidence>
<reference evidence="13" key="2">
    <citation type="submission" date="2017-05" db="UniProtKB">
        <authorList>
            <consortium name="EnsemblMetazoa"/>
        </authorList>
    </citation>
    <scope>IDENTIFICATION</scope>
</reference>
<dbReference type="PANTHER" id="PTHR14094:SF9">
    <property type="entry name" value="SIGNAL RECOGNITION PARTICLE SUBUNIT SRP72"/>
    <property type="match status" value="1"/>
</dbReference>
<evidence type="ECO:0000256" key="6">
    <source>
        <dbReference type="ARBA" id="ARBA00022824"/>
    </source>
</evidence>
<evidence type="ECO:0000313" key="14">
    <source>
        <dbReference type="Proteomes" id="UP000007879"/>
    </source>
</evidence>
<evidence type="ECO:0000256" key="1">
    <source>
        <dbReference type="ARBA" id="ARBA00004240"/>
    </source>
</evidence>
<evidence type="ECO:0000256" key="7">
    <source>
        <dbReference type="ARBA" id="ARBA00023135"/>
    </source>
</evidence>
<comment type="similarity">
    <text evidence="3 9">Belongs to the SRP72 family.</text>
</comment>
<protein>
    <recommendedName>
        <fullName evidence="4 9">Signal recognition particle subunit SRP72</fullName>
    </recommendedName>
</protein>
<feature type="compositionally biased region" description="Basic residues" evidence="11">
    <location>
        <begin position="630"/>
        <end position="639"/>
    </location>
</feature>
<feature type="region of interest" description="Disordered" evidence="11">
    <location>
        <begin position="516"/>
        <end position="559"/>
    </location>
</feature>
<feature type="coiled-coil region" evidence="10">
    <location>
        <begin position="182"/>
        <end position="212"/>
    </location>
</feature>
<dbReference type="InterPro" id="IPR013699">
    <property type="entry name" value="Signal_recog_part_SRP72_RNA-bd"/>
</dbReference>
<feature type="compositionally biased region" description="Basic and acidic residues" evidence="11">
    <location>
        <begin position="605"/>
        <end position="614"/>
    </location>
</feature>
<dbReference type="KEGG" id="aqu:100640721"/>
<accession>A0A1X7TPE7</accession>
<sequence length="639" mass="71914">MAANKEASLSKLFTQLQLAGEDGDYEYGLEVIDEILKLSPRDPDALACKIVCLIQESEFSESLSLIEEIGSGKSFLYEKAYCLYKMEQYEKSLQCLQSLPQEERKSLRVLDLESQVYYRLGNYTKSAQGFQEGLSIDDGNERSANMVASLSYLDNSTVNKVLSASPVSPVTVEQCFNLATVYLNVTKDYKNAEQLLRKAEKLCEESDSMEEEEIERDLLPIRIQLGYALQCMGSNEEALSIYANVLKSKPTPVHQLTAANNVIVINGDKDIFDSKKKIKVLTNEAAVKKLMSRQLEIVLFNRCLFALRLNQLEQSRQILQEMKTSVATRGSELCIIAESALLYRDRKPQEAISILERYSPVCSSTEPLVYLTLAQLYWSIGNSSKAINVLEGIPNVGQYLGIISIIVLVLKSEGKIEECLSLLDQVSSYWSQIDNDNLSAVLWEIAQFKLEASREEDAAKLLQVLNKKQPKNLKYLSHLIRAYSRFDTKRAEELSRSLPQLSSLSSDDADKLEQMPTFQHSRRARITTAAPNKEISVKDKKKKKKRKKVLPKNVDLTKPIDPERWLPLRERSYYRKSKKKGQASSVGRGTQGMSASMAATAAKLDASKTKDEGAKATASRPAKPPQPQKKQNKKKKGRR</sequence>
<keyword evidence="10" id="KW-0175">Coiled coil</keyword>
<dbReference type="STRING" id="400682.A0A1X7TPE7"/>
<comment type="function">
    <text evidence="9">Component of the signal recognition particle (SRP) complex, a ribonucleoprotein complex that mediates the cotranslational targeting of secretory and membrane proteins to the endoplasmic reticulum (ER).</text>
</comment>
<dbReference type="GO" id="GO:0005783">
    <property type="term" value="C:endoplasmic reticulum"/>
    <property type="evidence" value="ECO:0007669"/>
    <property type="project" value="UniProtKB-SubCell"/>
</dbReference>
<dbReference type="Gene3D" id="1.25.40.10">
    <property type="entry name" value="Tetratricopeptide repeat domain"/>
    <property type="match status" value="2"/>
</dbReference>
<evidence type="ECO:0000256" key="3">
    <source>
        <dbReference type="ARBA" id="ARBA00007676"/>
    </source>
</evidence>
<feature type="domain" description="Signal recognition particle SRP72 subunit RNA-binding" evidence="12">
    <location>
        <begin position="526"/>
        <end position="576"/>
    </location>
</feature>
<dbReference type="EnsemblMetazoa" id="Aqu2.1.16573_001">
    <property type="protein sequence ID" value="Aqu2.1.16573_001"/>
    <property type="gene ID" value="Aqu2.1.16573"/>
</dbReference>
<dbReference type="Proteomes" id="UP000007879">
    <property type="component" value="Unassembled WGS sequence"/>
</dbReference>
<dbReference type="GO" id="GO:0043022">
    <property type="term" value="F:ribosome binding"/>
    <property type="evidence" value="ECO:0007669"/>
    <property type="project" value="TreeGrafter"/>
</dbReference>
<dbReference type="AlphaFoldDB" id="A0A1X7TPE7"/>
<feature type="compositionally biased region" description="Basic residues" evidence="11">
    <location>
        <begin position="539"/>
        <end position="550"/>
    </location>
</feature>
<dbReference type="InterPro" id="IPR026270">
    <property type="entry name" value="SRP72"/>
</dbReference>
<dbReference type="InParanoid" id="A0A1X7TPE7"/>
<comment type="subcellular location">
    <subcellularLocation>
        <location evidence="2 9">Cytoplasm</location>
    </subcellularLocation>
    <subcellularLocation>
        <location evidence="1">Endoplasmic reticulum</location>
    </subcellularLocation>
</comment>
<dbReference type="eggNOG" id="KOG2376">
    <property type="taxonomic scope" value="Eukaryota"/>
</dbReference>
<dbReference type="Pfam" id="PF17004">
    <property type="entry name" value="SRP_TPR_like"/>
    <property type="match status" value="1"/>
</dbReference>
<proteinExistence type="inferred from homology"/>
<keyword evidence="5 9" id="KW-0963">Cytoplasm</keyword>
<dbReference type="SMART" id="SM00028">
    <property type="entry name" value="TPR"/>
    <property type="match status" value="4"/>
</dbReference>
<dbReference type="SUPFAM" id="SSF48452">
    <property type="entry name" value="TPR-like"/>
    <property type="match status" value="2"/>
</dbReference>
<feature type="compositionally biased region" description="Polar residues" evidence="11">
    <location>
        <begin position="582"/>
        <end position="594"/>
    </location>
</feature>